<dbReference type="STRING" id="824.CGRAC_0873"/>
<dbReference type="OrthoDB" id="9773332at2"/>
<dbReference type="SUPFAM" id="SSF48150">
    <property type="entry name" value="DNA-glycosylase"/>
    <property type="match status" value="1"/>
</dbReference>
<dbReference type="eggNOG" id="COG0177">
    <property type="taxonomic scope" value="Bacteria"/>
</dbReference>
<proteinExistence type="predicted"/>
<dbReference type="GO" id="GO:0003824">
    <property type="term" value="F:catalytic activity"/>
    <property type="evidence" value="ECO:0007669"/>
    <property type="project" value="InterPro"/>
</dbReference>
<reference evidence="1 2" key="1">
    <citation type="submission" date="2009-07" db="EMBL/GenBank/DDBJ databases">
        <authorList>
            <person name="Madupu R."/>
            <person name="Sebastian Y."/>
            <person name="Durkin A.S."/>
            <person name="Torralba M."/>
            <person name="Methe B."/>
            <person name="Sutton G.G."/>
            <person name="Strausberg R.L."/>
            <person name="Nelson K.E."/>
        </authorList>
    </citation>
    <scope>NUCLEOTIDE SEQUENCE [LARGE SCALE GENOMIC DNA]</scope>
    <source>
        <strain evidence="1 2">RM3268</strain>
    </source>
</reference>
<dbReference type="Pfam" id="PF09674">
    <property type="entry name" value="DUF2400"/>
    <property type="match status" value="1"/>
</dbReference>
<gene>
    <name evidence="1" type="ORF">CAMGR0001_1306</name>
</gene>
<evidence type="ECO:0000313" key="2">
    <source>
        <dbReference type="Proteomes" id="UP000005709"/>
    </source>
</evidence>
<comment type="caution">
    <text evidence="1">The sequence shown here is derived from an EMBL/GenBank/DDBJ whole genome shotgun (WGS) entry which is preliminary data.</text>
</comment>
<evidence type="ECO:0000313" key="1">
    <source>
        <dbReference type="EMBL" id="EEV17012.1"/>
    </source>
</evidence>
<dbReference type="NCBIfam" id="TIGR02757">
    <property type="entry name" value="TIGR02757 family protein"/>
    <property type="match status" value="1"/>
</dbReference>
<dbReference type="EMBL" id="ACYG01000027">
    <property type="protein sequence ID" value="EEV17012.1"/>
    <property type="molecule type" value="Genomic_DNA"/>
</dbReference>
<dbReference type="AlphaFoldDB" id="C8PJA7"/>
<dbReference type="InterPro" id="IPR014127">
    <property type="entry name" value="CHP02757"/>
</dbReference>
<dbReference type="GO" id="GO:0006281">
    <property type="term" value="P:DNA repair"/>
    <property type="evidence" value="ECO:0007669"/>
    <property type="project" value="InterPro"/>
</dbReference>
<dbReference type="RefSeq" id="WP_005871944.1">
    <property type="nucleotide sequence ID" value="NZ_ACYG01000027.1"/>
</dbReference>
<protein>
    <submittedName>
        <fullName evidence="1">TIGR02757 family protein</fullName>
    </submittedName>
</protein>
<accession>C8PJA7</accession>
<keyword evidence="2" id="KW-1185">Reference proteome</keyword>
<name>C8PJA7_9BACT</name>
<dbReference type="InterPro" id="IPR011257">
    <property type="entry name" value="DNA_glycosylase"/>
</dbReference>
<dbReference type="Proteomes" id="UP000005709">
    <property type="component" value="Unassembled WGS sequence"/>
</dbReference>
<organism evidence="1 2">
    <name type="scientific">Campylobacter gracilis RM3268</name>
    <dbReference type="NCBI Taxonomy" id="553220"/>
    <lineage>
        <taxon>Bacteria</taxon>
        <taxon>Pseudomonadati</taxon>
        <taxon>Campylobacterota</taxon>
        <taxon>Epsilonproteobacteria</taxon>
        <taxon>Campylobacterales</taxon>
        <taxon>Campylobacteraceae</taxon>
        <taxon>Campylobacter</taxon>
    </lineage>
</organism>
<sequence length="262" mass="29962">MKSLKQILDYYADLKNCDADLFGAPDPLQVAKGHRNDVVALICALFAYGNAAQILKFLRSLDFSLLDESDECIGAELAGKKYRFQSPRDVAEIFITLKRLKNSLSIEESVLRGMQKNGRIEDGINFLIGEIYRLNPYRSQGYEFFFGRGFAQRPASPYKRYNLFLRWAVRDSDIDLGLYKKIEKSRLLIPLDTHTHKVSLKLGLIDRKSYDFEAVLQLTQSLRRFDPSDPIKYDFALYRLGQSGEIDKILPVLSASLDKTAK</sequence>